<evidence type="ECO:0000313" key="3">
    <source>
        <dbReference type="Proteomes" id="UP000566071"/>
    </source>
</evidence>
<accession>A0ABX1W557</accession>
<evidence type="ECO:0000313" key="2">
    <source>
        <dbReference type="EMBL" id="NNU34429.1"/>
    </source>
</evidence>
<feature type="compositionally biased region" description="Polar residues" evidence="1">
    <location>
        <begin position="10"/>
        <end position="20"/>
    </location>
</feature>
<name>A0ABX1W557_9SPHI</name>
<proteinExistence type="predicted"/>
<gene>
    <name evidence="2" type="ORF">HK413_10330</name>
</gene>
<keyword evidence="3" id="KW-1185">Reference proteome</keyword>
<protein>
    <submittedName>
        <fullName evidence="2">Uncharacterized protein</fullName>
    </submittedName>
</protein>
<dbReference type="EMBL" id="JABFCR010000045">
    <property type="protein sequence ID" value="NNU34429.1"/>
    <property type="molecule type" value="Genomic_DNA"/>
</dbReference>
<organism evidence="2 3">
    <name type="scientific">Mucilaginibacter humi</name>
    <dbReference type="NCBI Taxonomy" id="2732510"/>
    <lineage>
        <taxon>Bacteria</taxon>
        <taxon>Pseudomonadati</taxon>
        <taxon>Bacteroidota</taxon>
        <taxon>Sphingobacteriia</taxon>
        <taxon>Sphingobacteriales</taxon>
        <taxon>Sphingobacteriaceae</taxon>
        <taxon>Mucilaginibacter</taxon>
    </lineage>
</organism>
<dbReference type="Proteomes" id="UP000566071">
    <property type="component" value="Unassembled WGS sequence"/>
</dbReference>
<reference evidence="2 3" key="1">
    <citation type="submission" date="2020-05" db="EMBL/GenBank/DDBJ databases">
        <authorList>
            <person name="Khan S.A."/>
            <person name="Jeon C.O."/>
            <person name="Chun B.H."/>
        </authorList>
    </citation>
    <scope>NUCLEOTIDE SEQUENCE [LARGE SCALE GENOMIC DNA]</scope>
    <source>
        <strain evidence="2 3">S1162</strain>
    </source>
</reference>
<comment type="caution">
    <text evidence="2">The sequence shown here is derived from an EMBL/GenBank/DDBJ whole genome shotgun (WGS) entry which is preliminary data.</text>
</comment>
<sequence length="117" mass="12930">MGEARPDNGVSVSDTQNLMFSETVPDDPEFMSSDLTQAPPADGSSVDLIRETAELVEAFKDIDNKQEFLTLLHILIGSYQRFNTDLDLAPVFDRVVALSKEKLVFPVTLADLQSNRA</sequence>
<evidence type="ECO:0000256" key="1">
    <source>
        <dbReference type="SAM" id="MobiDB-lite"/>
    </source>
</evidence>
<feature type="region of interest" description="Disordered" evidence="1">
    <location>
        <begin position="1"/>
        <end position="44"/>
    </location>
</feature>